<evidence type="ECO:0000256" key="6">
    <source>
        <dbReference type="ARBA" id="ARBA00022777"/>
    </source>
</evidence>
<gene>
    <name evidence="11" type="ORF">LZZ85_08215</name>
</gene>
<dbReference type="SMART" id="SM00387">
    <property type="entry name" value="HATPase_c"/>
    <property type="match status" value="2"/>
</dbReference>
<dbReference type="SUPFAM" id="SSF47384">
    <property type="entry name" value="Homodimeric domain of signal transducing histidine kinase"/>
    <property type="match status" value="1"/>
</dbReference>
<evidence type="ECO:0000256" key="1">
    <source>
        <dbReference type="ARBA" id="ARBA00000085"/>
    </source>
</evidence>
<sequence length="413" mass="46579">MKIEVTKLNIANEMDVVLAHRRAMQIAKFAGISLPEQTRFATAVSEICRNCLEYAREGNIIFYADNDSEKAAIEAEIRDKGKGITGLDKILERDPLTYRGRGLGIIFARRLSDQFEIRSGTGGTVVRIRKTSFSKKTSLSKIIIDGWKKHIQDEPSLSAYEELKIRNAQLLEITDELRQQKDQIELLNQRLRQSNKNMQEFTFAISHDLKTPLTSLKLSLSLMQPGEKDARLTDVINRSVNRLDKTIHGLIDILHIQNPDKQVIRDVRFAQLMQEVEEDHRASIQSTKAKIHLNFKKAETLSYLEGYAKSILTNLISNSVKYRSALPLSITILTEPTKKGVRLTYTDNGIGIDLSQNSSDIFKPFRRLTTVGEGKGIGLYMIKTMVENNGGSVQVSSTPGTGTTFIFDLVKYE</sequence>
<dbReference type="InterPro" id="IPR036097">
    <property type="entry name" value="HisK_dim/P_sf"/>
</dbReference>
<dbReference type="EMBL" id="JAKLTR010000004">
    <property type="protein sequence ID" value="MCG2614263.1"/>
    <property type="molecule type" value="Genomic_DNA"/>
</dbReference>
<dbReference type="Pfam" id="PF02518">
    <property type="entry name" value="HATPase_c"/>
    <property type="match status" value="1"/>
</dbReference>
<evidence type="ECO:0000313" key="12">
    <source>
        <dbReference type="Proteomes" id="UP001165367"/>
    </source>
</evidence>
<dbReference type="SUPFAM" id="SSF55874">
    <property type="entry name" value="ATPase domain of HSP90 chaperone/DNA topoisomerase II/histidine kinase"/>
    <property type="match status" value="2"/>
</dbReference>
<dbReference type="Proteomes" id="UP001165367">
    <property type="component" value="Unassembled WGS sequence"/>
</dbReference>
<dbReference type="InterPro" id="IPR003661">
    <property type="entry name" value="HisK_dim/P_dom"/>
</dbReference>
<dbReference type="RefSeq" id="WP_237870522.1">
    <property type="nucleotide sequence ID" value="NZ_JAKLTR010000004.1"/>
</dbReference>
<keyword evidence="9" id="KW-0175">Coiled coil</keyword>
<dbReference type="Pfam" id="PF00512">
    <property type="entry name" value="HisKA"/>
    <property type="match status" value="1"/>
</dbReference>
<organism evidence="11 12">
    <name type="scientific">Terrimonas ginsenosidimutans</name>
    <dbReference type="NCBI Taxonomy" id="2908004"/>
    <lineage>
        <taxon>Bacteria</taxon>
        <taxon>Pseudomonadati</taxon>
        <taxon>Bacteroidota</taxon>
        <taxon>Chitinophagia</taxon>
        <taxon>Chitinophagales</taxon>
        <taxon>Chitinophagaceae</taxon>
        <taxon>Terrimonas</taxon>
    </lineage>
</organism>
<keyword evidence="12" id="KW-1185">Reference proteome</keyword>
<reference evidence="11" key="1">
    <citation type="submission" date="2022-01" db="EMBL/GenBank/DDBJ databases">
        <authorList>
            <person name="Jo J.-H."/>
            <person name="Im W.-T."/>
        </authorList>
    </citation>
    <scope>NUCLEOTIDE SEQUENCE</scope>
    <source>
        <strain evidence="11">NA20</strain>
    </source>
</reference>
<dbReference type="InterPro" id="IPR050351">
    <property type="entry name" value="BphY/WalK/GraS-like"/>
</dbReference>
<evidence type="ECO:0000256" key="5">
    <source>
        <dbReference type="ARBA" id="ARBA00022741"/>
    </source>
</evidence>
<dbReference type="InterPro" id="IPR036890">
    <property type="entry name" value="HATPase_C_sf"/>
</dbReference>
<keyword evidence="8" id="KW-0902">Two-component regulatory system</keyword>
<evidence type="ECO:0000256" key="9">
    <source>
        <dbReference type="SAM" id="Coils"/>
    </source>
</evidence>
<comment type="catalytic activity">
    <reaction evidence="1">
        <text>ATP + protein L-histidine = ADP + protein N-phospho-L-histidine.</text>
        <dbReference type="EC" id="2.7.13.3"/>
    </reaction>
</comment>
<evidence type="ECO:0000313" key="11">
    <source>
        <dbReference type="EMBL" id="MCG2614263.1"/>
    </source>
</evidence>
<dbReference type="InterPro" id="IPR005467">
    <property type="entry name" value="His_kinase_dom"/>
</dbReference>
<protein>
    <recommendedName>
        <fullName evidence="2">histidine kinase</fullName>
        <ecNumber evidence="2">2.7.13.3</ecNumber>
    </recommendedName>
</protein>
<comment type="caution">
    <text evidence="11">The sequence shown here is derived from an EMBL/GenBank/DDBJ whole genome shotgun (WGS) entry which is preliminary data.</text>
</comment>
<dbReference type="InterPro" id="IPR003594">
    <property type="entry name" value="HATPase_dom"/>
</dbReference>
<dbReference type="GO" id="GO:0016301">
    <property type="term" value="F:kinase activity"/>
    <property type="evidence" value="ECO:0007669"/>
    <property type="project" value="UniProtKB-KW"/>
</dbReference>
<keyword evidence="4" id="KW-0808">Transferase</keyword>
<dbReference type="PANTHER" id="PTHR42878">
    <property type="entry name" value="TWO-COMPONENT HISTIDINE KINASE"/>
    <property type="match status" value="1"/>
</dbReference>
<evidence type="ECO:0000256" key="8">
    <source>
        <dbReference type="ARBA" id="ARBA00023012"/>
    </source>
</evidence>
<keyword evidence="3" id="KW-0597">Phosphoprotein</keyword>
<evidence type="ECO:0000256" key="4">
    <source>
        <dbReference type="ARBA" id="ARBA00022679"/>
    </source>
</evidence>
<dbReference type="InterPro" id="IPR004358">
    <property type="entry name" value="Sig_transdc_His_kin-like_C"/>
</dbReference>
<keyword evidence="7" id="KW-0067">ATP-binding</keyword>
<evidence type="ECO:0000256" key="3">
    <source>
        <dbReference type="ARBA" id="ARBA00022553"/>
    </source>
</evidence>
<evidence type="ECO:0000256" key="2">
    <source>
        <dbReference type="ARBA" id="ARBA00012438"/>
    </source>
</evidence>
<dbReference type="PROSITE" id="PS50109">
    <property type="entry name" value="HIS_KIN"/>
    <property type="match status" value="1"/>
</dbReference>
<proteinExistence type="predicted"/>
<evidence type="ECO:0000259" key="10">
    <source>
        <dbReference type="PROSITE" id="PS50109"/>
    </source>
</evidence>
<dbReference type="Gene3D" id="3.30.565.10">
    <property type="entry name" value="Histidine kinase-like ATPase, C-terminal domain"/>
    <property type="match status" value="2"/>
</dbReference>
<dbReference type="PANTHER" id="PTHR42878:SF7">
    <property type="entry name" value="SENSOR HISTIDINE KINASE GLRK"/>
    <property type="match status" value="1"/>
</dbReference>
<feature type="domain" description="Histidine kinase" evidence="10">
    <location>
        <begin position="204"/>
        <end position="413"/>
    </location>
</feature>
<dbReference type="Pfam" id="PF13581">
    <property type="entry name" value="HATPase_c_2"/>
    <property type="match status" value="1"/>
</dbReference>
<name>A0ABS9KPM0_9BACT</name>
<feature type="coiled-coil region" evidence="9">
    <location>
        <begin position="160"/>
        <end position="197"/>
    </location>
</feature>
<dbReference type="Gene3D" id="1.10.287.130">
    <property type="match status" value="1"/>
</dbReference>
<evidence type="ECO:0000256" key="7">
    <source>
        <dbReference type="ARBA" id="ARBA00022840"/>
    </source>
</evidence>
<accession>A0ABS9KPM0</accession>
<dbReference type="SMART" id="SM00388">
    <property type="entry name" value="HisKA"/>
    <property type="match status" value="1"/>
</dbReference>
<dbReference type="PRINTS" id="PR00344">
    <property type="entry name" value="BCTRLSENSOR"/>
</dbReference>
<keyword evidence="5" id="KW-0547">Nucleotide-binding</keyword>
<dbReference type="EC" id="2.7.13.3" evidence="2"/>
<keyword evidence="6 11" id="KW-0418">Kinase</keyword>